<dbReference type="SUPFAM" id="SSF50969">
    <property type="entry name" value="YVTN repeat-like/Quinoprotein amine dehydrogenase"/>
    <property type="match status" value="1"/>
</dbReference>
<gene>
    <name evidence="2" type="ORF">EXE59_05525</name>
</gene>
<keyword evidence="1" id="KW-0812">Transmembrane</keyword>
<keyword evidence="1" id="KW-0472">Membrane</keyword>
<accession>A0A4Z1CE10</accession>
<keyword evidence="1" id="KW-1133">Transmembrane helix</keyword>
<protein>
    <submittedName>
        <fullName evidence="2">Uncharacterized protein</fullName>
    </submittedName>
</protein>
<dbReference type="OrthoDB" id="3276947at2"/>
<evidence type="ECO:0000256" key="1">
    <source>
        <dbReference type="SAM" id="Phobius"/>
    </source>
</evidence>
<dbReference type="AlphaFoldDB" id="A0A4Z1CE10"/>
<reference evidence="2 3" key="1">
    <citation type="submission" date="2019-04" db="EMBL/GenBank/DDBJ databases">
        <title>Three New Species of Nocardioides, Nocardioides euryhalodurans sp. nov., Nocardioides seonyuensis sp. nov. and Nocardioides eburneoflavus sp. nov. Isolated from Soil.</title>
        <authorList>
            <person name="Roh S.G."/>
            <person name="Lee C."/>
            <person name="Kim M.-K."/>
            <person name="Kim S.B."/>
        </authorList>
    </citation>
    <scope>NUCLEOTIDE SEQUENCE [LARGE SCALE GENOMIC DNA]</scope>
    <source>
        <strain evidence="2 3">MMS17-SY213</strain>
    </source>
</reference>
<dbReference type="InterPro" id="IPR011044">
    <property type="entry name" value="Quino_amine_DH_bsu"/>
</dbReference>
<proteinExistence type="predicted"/>
<evidence type="ECO:0000313" key="2">
    <source>
        <dbReference type="EMBL" id="TGN63468.1"/>
    </source>
</evidence>
<dbReference type="RefSeq" id="WP_135838006.1">
    <property type="nucleotide sequence ID" value="NZ_SRRO01000001.1"/>
</dbReference>
<organism evidence="2 3">
    <name type="scientific">Nocardioides eburneiflavus</name>
    <dbReference type="NCBI Taxonomy" id="2518372"/>
    <lineage>
        <taxon>Bacteria</taxon>
        <taxon>Bacillati</taxon>
        <taxon>Actinomycetota</taxon>
        <taxon>Actinomycetes</taxon>
        <taxon>Propionibacteriales</taxon>
        <taxon>Nocardioidaceae</taxon>
        <taxon>Nocardioides</taxon>
    </lineage>
</organism>
<comment type="caution">
    <text evidence="2">The sequence shown here is derived from an EMBL/GenBank/DDBJ whole genome shotgun (WGS) entry which is preliminary data.</text>
</comment>
<keyword evidence="3" id="KW-1185">Reference proteome</keyword>
<dbReference type="Proteomes" id="UP000297496">
    <property type="component" value="Unassembled WGS sequence"/>
</dbReference>
<sequence length="508" mass="53110">MVWLVGALLLLWFAQGPVVLLVAAALLCVPRVRWWVQDRTYLSRRAAAWLAGAAALVALVVVVVPDGWLPVPPAPGAWSGPGYVGRPASPHPVEVADLAPNPHRAAEDPADRPGPLGHQPEVETAWFGLQRCGRLELTSSDVVVALCASGSGRTLRIVDPGSLRPVATLDLPDVPDDTACDAEAVYLDATDRAVVATGDRRVLAVRTSTDGEPDLATDAEWDLKPYVPHGDCLVAVAPDWSGRIWWASHAGLVGTVDPASGQVGVVDLGEEVDRDVTTDEGGAYVVTDEALHRLAVGADGTPQPVWRSGYAGSSGSAPVLLDGRVVAITDEVDDRLGVVLLARADGREVCRQAVFEKGDGATDHDLAPLGSGVVVANNDGYSSPRSTLLGFTSQPGIARVDLVDGACVLAWTSDAVSPASGVVASRATGLLYAWTKRPSLTGVSKWYLTAIDADTGRNRWGVRTGTGLLAGSDGSRIMLDRDGAAWVGTLAGLVRVRDRSQGGAVTAR</sequence>
<evidence type="ECO:0000313" key="3">
    <source>
        <dbReference type="Proteomes" id="UP000297496"/>
    </source>
</evidence>
<name>A0A4Z1CE10_9ACTN</name>
<feature type="transmembrane region" description="Helical" evidence="1">
    <location>
        <begin position="48"/>
        <end position="69"/>
    </location>
</feature>
<dbReference type="EMBL" id="SRRO01000001">
    <property type="protein sequence ID" value="TGN63468.1"/>
    <property type="molecule type" value="Genomic_DNA"/>
</dbReference>